<feature type="signal peptide" evidence="8">
    <location>
        <begin position="1"/>
        <end position="21"/>
    </location>
</feature>
<proteinExistence type="predicted"/>
<comment type="caution">
    <text evidence="10">The sequence shown here is derived from an EMBL/GenBank/DDBJ whole genome shotgun (WGS) entry which is preliminary data.</text>
</comment>
<dbReference type="STRING" id="1628148.BI198_15495"/>
<dbReference type="OrthoDB" id="9790951at2"/>
<dbReference type="PROSITE" id="PS51781">
    <property type="entry name" value="SH3B"/>
    <property type="match status" value="1"/>
</dbReference>
<feature type="chain" id="PRO_5009200613" evidence="8">
    <location>
        <begin position="22"/>
        <end position="201"/>
    </location>
</feature>
<feature type="coiled-coil region" evidence="6">
    <location>
        <begin position="116"/>
        <end position="164"/>
    </location>
</feature>
<gene>
    <name evidence="10" type="ORF">BI198_15495</name>
</gene>
<feature type="transmembrane region" description="Helical" evidence="7">
    <location>
        <begin position="170"/>
        <end position="191"/>
    </location>
</feature>
<keyword evidence="4 7" id="KW-1133">Transmembrane helix</keyword>
<evidence type="ECO:0000256" key="3">
    <source>
        <dbReference type="ARBA" id="ARBA00022729"/>
    </source>
</evidence>
<dbReference type="NCBIfam" id="TIGR04211">
    <property type="entry name" value="SH3_and_anchor"/>
    <property type="match status" value="1"/>
</dbReference>
<dbReference type="Proteomes" id="UP000242258">
    <property type="component" value="Unassembled WGS sequence"/>
</dbReference>
<name>A0A1E7Q9E0_9GAMM</name>
<dbReference type="Gene3D" id="2.30.30.40">
    <property type="entry name" value="SH3 Domains"/>
    <property type="match status" value="1"/>
</dbReference>
<keyword evidence="6" id="KW-0175">Coiled coil</keyword>
<comment type="subcellular location">
    <subcellularLocation>
        <location evidence="1">Membrane</location>
        <topology evidence="1">Single-pass membrane protein</topology>
    </subcellularLocation>
</comment>
<keyword evidence="2 7" id="KW-0812">Transmembrane</keyword>
<dbReference type="InterPro" id="IPR003646">
    <property type="entry name" value="SH3-like_bac-type"/>
</dbReference>
<dbReference type="RefSeq" id="WP_070050407.1">
    <property type="nucleotide sequence ID" value="NZ_CBCSDO010000002.1"/>
</dbReference>
<evidence type="ECO:0000256" key="8">
    <source>
        <dbReference type="SAM" id="SignalP"/>
    </source>
</evidence>
<dbReference type="EMBL" id="MKEK01000001">
    <property type="protein sequence ID" value="OEY70804.1"/>
    <property type="molecule type" value="Genomic_DNA"/>
</dbReference>
<dbReference type="InterPro" id="IPR016476">
    <property type="entry name" value="SH3_dom_pro"/>
</dbReference>
<keyword evidence="11" id="KW-1185">Reference proteome</keyword>
<evidence type="ECO:0000256" key="2">
    <source>
        <dbReference type="ARBA" id="ARBA00022692"/>
    </source>
</evidence>
<protein>
    <submittedName>
        <fullName evidence="10">Peptide-binding protein</fullName>
    </submittedName>
</protein>
<evidence type="ECO:0000259" key="9">
    <source>
        <dbReference type="PROSITE" id="PS51781"/>
    </source>
</evidence>
<evidence type="ECO:0000256" key="7">
    <source>
        <dbReference type="SAM" id="Phobius"/>
    </source>
</evidence>
<dbReference type="Pfam" id="PF08239">
    <property type="entry name" value="SH3_3"/>
    <property type="match status" value="1"/>
</dbReference>
<dbReference type="SMART" id="SM00287">
    <property type="entry name" value="SH3b"/>
    <property type="match status" value="1"/>
</dbReference>
<evidence type="ECO:0000256" key="5">
    <source>
        <dbReference type="ARBA" id="ARBA00023136"/>
    </source>
</evidence>
<evidence type="ECO:0000313" key="10">
    <source>
        <dbReference type="EMBL" id="OEY70804.1"/>
    </source>
</evidence>
<accession>A0A1E7Q9E0</accession>
<evidence type="ECO:0000256" key="6">
    <source>
        <dbReference type="SAM" id="Coils"/>
    </source>
</evidence>
<evidence type="ECO:0000313" key="11">
    <source>
        <dbReference type="Proteomes" id="UP000242258"/>
    </source>
</evidence>
<sequence length="201" mass="22610">MFTLNKSILLVLFLLPFSVFSQQTTNNQASKAAFISDALFVYLHSGPSNKYRIVGTINAGESVTYISQDAETGYAQIKYEDDKTAWLPKEYVNFTPGLASQLEQLKTDYADHDGIVSTLQQQRNDLSSELNTAISERNAALEQLEQTQQTYSLLKQRLDATQTSVWQKPMVLGSLILVVGLIFGLVLPIIVPKRRSKDRWM</sequence>
<evidence type="ECO:0000256" key="4">
    <source>
        <dbReference type="ARBA" id="ARBA00022989"/>
    </source>
</evidence>
<evidence type="ECO:0000256" key="1">
    <source>
        <dbReference type="ARBA" id="ARBA00004167"/>
    </source>
</evidence>
<keyword evidence="3 8" id="KW-0732">Signal</keyword>
<feature type="domain" description="SH3b" evidence="9">
    <location>
        <begin position="30"/>
        <end position="96"/>
    </location>
</feature>
<organism evidence="10 11">
    <name type="scientific">Rheinheimera salexigens</name>
    <dbReference type="NCBI Taxonomy" id="1628148"/>
    <lineage>
        <taxon>Bacteria</taxon>
        <taxon>Pseudomonadati</taxon>
        <taxon>Pseudomonadota</taxon>
        <taxon>Gammaproteobacteria</taxon>
        <taxon>Chromatiales</taxon>
        <taxon>Chromatiaceae</taxon>
        <taxon>Rheinheimera</taxon>
    </lineage>
</organism>
<dbReference type="AlphaFoldDB" id="A0A1E7Q9E0"/>
<dbReference type="GO" id="GO:0016020">
    <property type="term" value="C:membrane"/>
    <property type="evidence" value="ECO:0007669"/>
    <property type="project" value="UniProtKB-SubCell"/>
</dbReference>
<keyword evidence="5 7" id="KW-0472">Membrane</keyword>
<reference evidence="11" key="1">
    <citation type="submission" date="2016-09" db="EMBL/GenBank/DDBJ databases">
        <authorList>
            <person name="Wan X."/>
            <person name="Hou S."/>
        </authorList>
    </citation>
    <scope>NUCLEOTIDE SEQUENCE [LARGE SCALE GENOMIC DNA]</scope>
    <source>
        <strain evidence="11">KH87</strain>
    </source>
</reference>